<dbReference type="InterPro" id="IPR036047">
    <property type="entry name" value="F-box-like_dom_sf"/>
</dbReference>
<dbReference type="EMBL" id="RWGY01000011">
    <property type="protein sequence ID" value="TVU31326.1"/>
    <property type="molecule type" value="Genomic_DNA"/>
</dbReference>
<gene>
    <name evidence="4" type="ORF">EJB05_23008</name>
</gene>
<feature type="non-terminal residue" evidence="4">
    <location>
        <position position="1"/>
    </location>
</feature>
<dbReference type="Gene3D" id="1.20.1280.50">
    <property type="match status" value="1"/>
</dbReference>
<organism evidence="4 5">
    <name type="scientific">Eragrostis curvula</name>
    <name type="common">weeping love grass</name>
    <dbReference type="NCBI Taxonomy" id="38414"/>
    <lineage>
        <taxon>Eukaryota</taxon>
        <taxon>Viridiplantae</taxon>
        <taxon>Streptophyta</taxon>
        <taxon>Embryophyta</taxon>
        <taxon>Tracheophyta</taxon>
        <taxon>Spermatophyta</taxon>
        <taxon>Magnoliopsida</taxon>
        <taxon>Liliopsida</taxon>
        <taxon>Poales</taxon>
        <taxon>Poaceae</taxon>
        <taxon>PACMAD clade</taxon>
        <taxon>Chloridoideae</taxon>
        <taxon>Eragrostideae</taxon>
        <taxon>Eragrostidinae</taxon>
        <taxon>Eragrostis</taxon>
    </lineage>
</organism>
<proteinExistence type="predicted"/>
<dbReference type="Pfam" id="PF23635">
    <property type="entry name" value="Beta-prop_AT5G49610-like"/>
    <property type="match status" value="1"/>
</dbReference>
<feature type="region of interest" description="Disordered" evidence="1">
    <location>
        <begin position="1"/>
        <end position="46"/>
    </location>
</feature>
<evidence type="ECO:0000259" key="3">
    <source>
        <dbReference type="Pfam" id="PF23635"/>
    </source>
</evidence>
<evidence type="ECO:0000313" key="4">
    <source>
        <dbReference type="EMBL" id="TVU31326.1"/>
    </source>
</evidence>
<feature type="domain" description="F-box protein AT5G49610-like beta-propeller" evidence="3">
    <location>
        <begin position="137"/>
        <end position="370"/>
    </location>
</feature>
<evidence type="ECO:0000259" key="2">
    <source>
        <dbReference type="Pfam" id="PF00646"/>
    </source>
</evidence>
<dbReference type="Gramene" id="TVU31326">
    <property type="protein sequence ID" value="TVU31326"/>
    <property type="gene ID" value="EJB05_23008"/>
</dbReference>
<dbReference type="InterPro" id="IPR056594">
    <property type="entry name" value="AT5G49610-like_b-prop"/>
</dbReference>
<dbReference type="SUPFAM" id="SSF81383">
    <property type="entry name" value="F-box domain"/>
    <property type="match status" value="1"/>
</dbReference>
<evidence type="ECO:0000313" key="5">
    <source>
        <dbReference type="Proteomes" id="UP000324897"/>
    </source>
</evidence>
<dbReference type="Pfam" id="PF00646">
    <property type="entry name" value="F-box"/>
    <property type="match status" value="1"/>
</dbReference>
<evidence type="ECO:0000256" key="1">
    <source>
        <dbReference type="SAM" id="MobiDB-lite"/>
    </source>
</evidence>
<dbReference type="InterPro" id="IPR001810">
    <property type="entry name" value="F-box_dom"/>
</dbReference>
<name>A0A5J9V5X9_9POAL</name>
<dbReference type="PANTHER" id="PTHR32133">
    <property type="entry name" value="OS07G0120400 PROTEIN"/>
    <property type="match status" value="1"/>
</dbReference>
<dbReference type="OrthoDB" id="660400at2759"/>
<dbReference type="Proteomes" id="UP000324897">
    <property type="component" value="Chromosome 1"/>
</dbReference>
<dbReference type="AlphaFoldDB" id="A0A5J9V5X9"/>
<protein>
    <submittedName>
        <fullName evidence="4">Uncharacterized protein</fullName>
    </submittedName>
</protein>
<accession>A0A5J9V5X9</accession>
<feature type="domain" description="F-box" evidence="2">
    <location>
        <begin position="50"/>
        <end position="88"/>
    </location>
</feature>
<keyword evidence="5" id="KW-1185">Reference proteome</keyword>
<comment type="caution">
    <text evidence="4">The sequence shown here is derived from an EMBL/GenBank/DDBJ whole genome shotgun (WGS) entry which is preliminary data.</text>
</comment>
<sequence length="409" mass="45206">MGGMISSPWRRSRAAPRLPREDDHLFSQTLHRPPQRPRATPAPPPPLEDDDLLSEILIRLPPHPAGLLRASLVCKRWRRLLRDPVFLRLSRAFHRTPPVLGLYRVSLRGVSFAPFGAAPDRVPAERFVLRDPDWMFLGCGNGRVLLRSMPGWLQLLVWDPITGHRHCIRLGRLPSHVRACSTAVLGDPGCLGRRKGSSFRVAFVFTGLGRASACVYSSETGAWGRLITAEAPCDDVRLKTGTLVGDAFYWLLEEGGILELHLGKESLTAVEPPPGSQNFYEGNMQLMEAEGSALGFAGVKDYSLHLWEWVAEQDGTAMWVLSKIIDLDESTMLSGLTLPIMMVPPMQILGVDEGGNFAFVRMVFGNFMINLSNGRGMWVSDAKVMEFVRPYSSFYVAGGVGGGDAGWEQ</sequence>
<dbReference type="PANTHER" id="PTHR32133:SF396">
    <property type="entry name" value="OS10G0141600 PROTEIN"/>
    <property type="match status" value="1"/>
</dbReference>
<reference evidence="4 5" key="1">
    <citation type="journal article" date="2019" name="Sci. Rep.">
        <title>A high-quality genome of Eragrostis curvula grass provides insights into Poaceae evolution and supports new strategies to enhance forage quality.</title>
        <authorList>
            <person name="Carballo J."/>
            <person name="Santos B.A.C.M."/>
            <person name="Zappacosta D."/>
            <person name="Garbus I."/>
            <person name="Selva J.P."/>
            <person name="Gallo C.A."/>
            <person name="Diaz A."/>
            <person name="Albertini E."/>
            <person name="Caccamo M."/>
            <person name="Echenique V."/>
        </authorList>
    </citation>
    <scope>NUCLEOTIDE SEQUENCE [LARGE SCALE GENOMIC DNA]</scope>
    <source>
        <strain evidence="5">cv. Victoria</strain>
        <tissue evidence="4">Leaf</tissue>
    </source>
</reference>